<dbReference type="EMBL" id="CAJVQB010024816">
    <property type="protein sequence ID" value="CAG8804988.1"/>
    <property type="molecule type" value="Genomic_DNA"/>
</dbReference>
<feature type="transmembrane region" description="Helical" evidence="2">
    <location>
        <begin position="327"/>
        <end position="346"/>
    </location>
</feature>
<gene>
    <name evidence="3" type="ORF">GMARGA_LOCUS23984</name>
</gene>
<accession>A0ABN7VXA7</accession>
<reference evidence="3 4" key="1">
    <citation type="submission" date="2021-06" db="EMBL/GenBank/DDBJ databases">
        <authorList>
            <person name="Kallberg Y."/>
            <person name="Tangrot J."/>
            <person name="Rosling A."/>
        </authorList>
    </citation>
    <scope>NUCLEOTIDE SEQUENCE [LARGE SCALE GENOMIC DNA]</scope>
    <source>
        <strain evidence="3 4">120-4 pot B 10/14</strain>
    </source>
</reference>
<keyword evidence="2" id="KW-1133">Transmembrane helix</keyword>
<proteinExistence type="predicted"/>
<keyword evidence="2" id="KW-0472">Membrane</keyword>
<keyword evidence="2" id="KW-0812">Transmembrane</keyword>
<sequence length="397" mass="44816">MSQSNNSWWNFYVDGCLCSLYIEYCINYGIQLTEEQHKKMTYRYQGVSDYNLHFSDRNPQIEEIDDTRDMNSLYVQPTQSNLNNQNSRQIIHHTNSRHVQPLQSNINNQNPQQIVSQNNLQSECLQQIVSQNQVLITMIQNISNITSFLTNSQNTRQPSVPQNNDTILINSQNTRQPLVSQNNDTILTNSQNTHQPSVPQNNDTILTNTPQPSVSQNNVTTISSQESSSKHQINICDSCMKNNFSNQITESSSKHQINICDSCMKTNFSNQTTSLSVSQINNNQIISNQVNNIPETSTSSQDITATQHISNCTTNVNVNTSSWKPGYFVIIFGLTILVVGIIFYIIKQLSVVSAYEEIGALFFTIKIDLGQFVKILGPTIIGGIVNLIMKHRNGIKK</sequence>
<protein>
    <submittedName>
        <fullName evidence="3">22962_t:CDS:1</fullName>
    </submittedName>
</protein>
<evidence type="ECO:0000313" key="4">
    <source>
        <dbReference type="Proteomes" id="UP000789901"/>
    </source>
</evidence>
<organism evidence="3 4">
    <name type="scientific">Gigaspora margarita</name>
    <dbReference type="NCBI Taxonomy" id="4874"/>
    <lineage>
        <taxon>Eukaryota</taxon>
        <taxon>Fungi</taxon>
        <taxon>Fungi incertae sedis</taxon>
        <taxon>Mucoromycota</taxon>
        <taxon>Glomeromycotina</taxon>
        <taxon>Glomeromycetes</taxon>
        <taxon>Diversisporales</taxon>
        <taxon>Gigasporaceae</taxon>
        <taxon>Gigaspora</taxon>
    </lineage>
</organism>
<evidence type="ECO:0000256" key="2">
    <source>
        <dbReference type="SAM" id="Phobius"/>
    </source>
</evidence>
<keyword evidence="4" id="KW-1185">Reference proteome</keyword>
<name>A0ABN7VXA7_GIGMA</name>
<feature type="region of interest" description="Disordered" evidence="1">
    <location>
        <begin position="186"/>
        <end position="227"/>
    </location>
</feature>
<feature type="transmembrane region" description="Helical" evidence="2">
    <location>
        <begin position="371"/>
        <end position="389"/>
    </location>
</feature>
<evidence type="ECO:0000256" key="1">
    <source>
        <dbReference type="SAM" id="MobiDB-lite"/>
    </source>
</evidence>
<evidence type="ECO:0000313" key="3">
    <source>
        <dbReference type="EMBL" id="CAG8804988.1"/>
    </source>
</evidence>
<dbReference type="Proteomes" id="UP000789901">
    <property type="component" value="Unassembled WGS sequence"/>
</dbReference>
<comment type="caution">
    <text evidence="3">The sequence shown here is derived from an EMBL/GenBank/DDBJ whole genome shotgun (WGS) entry which is preliminary data.</text>
</comment>